<evidence type="ECO:0000313" key="4">
    <source>
        <dbReference type="EMBL" id="CAF1585534.1"/>
    </source>
</evidence>
<gene>
    <name evidence="3" type="ORF">BJG266_LOCUS33374</name>
    <name evidence="4" type="ORF">QVE165_LOCUS50579</name>
</gene>
<accession>A0A815ZIB2</accession>
<feature type="region of interest" description="Disordered" evidence="2">
    <location>
        <begin position="331"/>
        <end position="350"/>
    </location>
</feature>
<proteinExistence type="predicted"/>
<keyword evidence="1" id="KW-0175">Coiled coil</keyword>
<dbReference type="EMBL" id="CAJNOI010000637">
    <property type="protein sequence ID" value="CAF1321538.1"/>
    <property type="molecule type" value="Genomic_DNA"/>
</dbReference>
<feature type="region of interest" description="Disordered" evidence="2">
    <location>
        <begin position="968"/>
        <end position="1035"/>
    </location>
</feature>
<evidence type="ECO:0000256" key="2">
    <source>
        <dbReference type="SAM" id="MobiDB-lite"/>
    </source>
</evidence>
<dbReference type="OrthoDB" id="447516at2759"/>
<dbReference type="Proteomes" id="UP000663877">
    <property type="component" value="Unassembled WGS sequence"/>
</dbReference>
<feature type="coiled-coil region" evidence="1">
    <location>
        <begin position="2994"/>
        <end position="3021"/>
    </location>
</feature>
<keyword evidence="5" id="KW-1185">Reference proteome</keyword>
<evidence type="ECO:0000256" key="1">
    <source>
        <dbReference type="SAM" id="Coils"/>
    </source>
</evidence>
<feature type="region of interest" description="Disordered" evidence="2">
    <location>
        <begin position="1663"/>
        <end position="1708"/>
    </location>
</feature>
<organism evidence="4 5">
    <name type="scientific">Adineta steineri</name>
    <dbReference type="NCBI Taxonomy" id="433720"/>
    <lineage>
        <taxon>Eukaryota</taxon>
        <taxon>Metazoa</taxon>
        <taxon>Spiralia</taxon>
        <taxon>Gnathifera</taxon>
        <taxon>Rotifera</taxon>
        <taxon>Eurotatoria</taxon>
        <taxon>Bdelloidea</taxon>
        <taxon>Adinetida</taxon>
        <taxon>Adinetidae</taxon>
        <taxon>Adineta</taxon>
    </lineage>
</organism>
<reference evidence="4" key="1">
    <citation type="submission" date="2021-02" db="EMBL/GenBank/DDBJ databases">
        <authorList>
            <person name="Nowell W R."/>
        </authorList>
    </citation>
    <scope>NUCLEOTIDE SEQUENCE</scope>
</reference>
<feature type="region of interest" description="Disordered" evidence="2">
    <location>
        <begin position="1369"/>
        <end position="1398"/>
    </location>
</feature>
<protein>
    <submittedName>
        <fullName evidence="4">Uncharacterized protein</fullName>
    </submittedName>
</protein>
<name>A0A815ZIB2_9BILA</name>
<feature type="compositionally biased region" description="Low complexity" evidence="2">
    <location>
        <begin position="335"/>
        <end position="344"/>
    </location>
</feature>
<evidence type="ECO:0000313" key="3">
    <source>
        <dbReference type="EMBL" id="CAF1321538.1"/>
    </source>
</evidence>
<dbReference type="Proteomes" id="UP000663832">
    <property type="component" value="Unassembled WGS sequence"/>
</dbReference>
<feature type="region of interest" description="Disordered" evidence="2">
    <location>
        <begin position="3214"/>
        <end position="3238"/>
    </location>
</feature>
<dbReference type="EMBL" id="CAJNOM010001006">
    <property type="protein sequence ID" value="CAF1585534.1"/>
    <property type="molecule type" value="Genomic_DNA"/>
</dbReference>
<feature type="compositionally biased region" description="Polar residues" evidence="2">
    <location>
        <begin position="3229"/>
        <end position="3238"/>
    </location>
</feature>
<comment type="caution">
    <text evidence="4">The sequence shown here is derived from an EMBL/GenBank/DDBJ whole genome shotgun (WGS) entry which is preliminary data.</text>
</comment>
<evidence type="ECO:0000313" key="5">
    <source>
        <dbReference type="Proteomes" id="UP000663832"/>
    </source>
</evidence>
<sequence>MGCSNARLLVQAPMNAEPGAAPTNPLPTTSLANTSANVATDTNNNSAATTTRMHLTGVDLVVERNGSYTLLLTPKTHKQLMPYVLRKKRFRILVDKPRSDPTTTNLNEPNLNEQIMENNNTKLISTKKDKKTKDTSMESTIESIEQVASDELNKVKARFIGGRSIDRGNPEDDDTNIQSDDEGMIEEIVTTVEEDKDLECKIKKKIETKKTIAQDPETHNTITKVVKTEVTEITRTITINDQHDLARAKRELGIDDVNRFLPSSSSSAWSEHSHVIEVKEKRYEPINEVVTSKDFPSDSPIKQTQLEEKKPVLAESTLVGRGPVAETLTATASASQQQQQQQKPIEIKKKKKKSKLCSCTHAADDEKHDKPMPVEQIKASSPITTSPPPAININKSSIEAQMQGESLISSDMKQLIIDKKFLLIEYIHSKIFLPSKLFSSNENDIKARKISSRILDLLRYDRCSSWTQMSEQLKDEYSHYLSNNNLSLESMINTYKNLFTIKQANLLNTFSTIHNENDVKNIHENNNDYLNIVQTYLNEQDNQQNSIEIQQSNDNNEHALESLQEEQLEKVPNDSEQAINDSIDKNQEEISPNYNEEYLTKMLADISQHKPITLAEAIAYEYIDIEDPKLGLSNETKQSIKNLFHPLSDESISNLIRVKRSGEYITDINLAEINPFEKFNRTEPYIYQLQQSFEPTLDFSEKQFRSLTDAILKNKEEFDQLQFDIGHTSLPLYDLKDLSINDISQSDSGYSMTTATHESLASKIKIEFEPIHQDVSIISKQDDVGEDEKIDLDKATQEQLKKYELNHDLIQIIKTDFNGSDKTVGQAILSRELRLDSTDPNDISYLKSLGIHKEQIRILNALFFPKHSRIIAYSPEPGRFVEAQTTYNPDYAGYKTDTTIIQIQEKQLSSDHHAMQRNIHDDRTSPVLSQQIITSEPEIIVSSPLPIITTQEIISTVVSQEKPILLPLSSSPPPAAPVSLKKRKSSGHHSLLSCFKSKKPKAGTEQQGQSPVKPTILVSEPSSPQEAMKSFNERTTTDYSILPDGKRIYIDAFRDRPGLDMSYKPNDFETRFVLPITKESSEYGQESIASDFEQILVHSEMTEENIVPVQSDIIEHESIPQPEIIESSEVQPEIIEQVEEQAEIIEKEIEIQPEIIQRVEDQSEIIQQETEIQPEIKSEVQLEPHPVIIEESVHIQSDIHELKTPVHLEPRPPTIVPVDAPIEKVPIIISPKKSEPITVTKKPTIDLHGAAVVLPEVQLVKPGPLPTLSITKGKKSTGGLCASCFGSKSAEKKKKQRHSKTVSAPIEQKKSIVEENIPQIIEPSSIPLIQNDRPILPNVNIDQYKERDFQKSYESLPKSEDRFATTVRSNLEQHHQSSSNEHVPTSLSTTPTIESPTKLSATPIDTTIFSRINIDSFKERTFDKSFESLPKSQERLNATEEPRYQVIVDNEATAPPVILSNKTDASLYTKVNIDSFKERTFDKSFESLPKSQERLNATTVSEEPRYTVIVNNESVSELVSNKTDPSLYTKVNIDSFKERVFQKSFESLPKSHEQLNATTPSEEPHYQLPTNEVLSSLPVQLQTTDNLSTPSKANIDTFRERTFQKSFDSLPKSQEQLNIISTPEEPHYQLPTHEIVSPPVEIQLTNSSSKNSNTNIDTFKERTFEKSYESLPKSQERLNATTPSDDSHHQLRLNEPVSPPTKIQSTDNLATYSSVNIDSFKERTFDRSFESLPKSHERLNATTPSEEPRYQVIVNNESTSELVSNKTDASLYTKVNIDSFKERVFQKSFESLPKSQEKLNATTPSEEPRYTVIVNNESTSSPVQLQTTDNLSTPSKVNIDSFKERTFDRSFDSLPKSHERLNATTPSEEPHYQLPVDEPIQSNSIKKFTPSIPFDPSIYSTVNIDSFKERTFDKSFESLSKQKTHSDKPIENEYSVAESSTYDNLQHQKITPSIEIKTNEKIINSNIMIPPSTDIQKSSGDFHSIEHKESQMKGSTSLPAKKKKHKNEKKSGIFSTFFRQSERKSKIPALNLPPIERDLSPNNPIHQYDNDPLHIPSIDLPKLDLPLPTYDRPEVNMTTGSIQYSSEFSIPTVNLPSIPNLELPDNTKQFTESNTDPMKIPHIQLPELQYTLNEQDTHKKLPEVQLKTSKIDINHEPTIETGLALASPVEDLLSIQTDHKNFPIETDYAINPETILPHHVEILPSIQEKLHITDKQQSELPLFIQNETNPEFNFQLPSSEPILSLSKDSKSIPPSFDDDIPSVPSKIVPAIQSPLKQIIEPKPDIKKKSSSLALCSCFGDKSTIANETKSSTLQAPKADLPEVKMPIPSSNVSSTLKTKGILRAPSTDLPPVDLTLTSVDLPTIHTENKKIKSINETKSPIPLEQRINIKSDILSTSGIDKQTTEDIKNISVQSPSFVITTPEINLSDTNLSLSIPEQIQSTSDSGLEAIMSSHMHPSSTFDTNATFEDIQQHPSISSGLGSEILDNIQAKGYSLPDIKTPEPTLIPKSIESNNFNKYDFTRKITMNDDTHAKFLFRQDQLKTCLEIEISKSIENFDGKKDQKTLDKILHQAMNLIKDKKVSTYPELKQKLLIEHKNDAFIIDPVVRSLYYAIENQGLENLDKPEFPLAIRDMVRLPAKQTFDTVTYLNKETTPLSTIQMTKETSAPATDITIDNKSSEPIDTKRSCLTCGHSKSKTKIPSTTTTTTSTSIGLLDERRRSQLNTHRNELGNILRDHIQSSQPPIRKFADHPKESEKIVRKCLTLITQPKIHTYEQIRNDLKTEHKQTFYLVDPTVDIIRDTFDHCDITQMNEKTNLNILDSNISQTAKLYNNQTNLLTPDEFNAFKSNQLSWLQQYLIDKELKEKKLTKKQTKELNKIINRNIEILSTNSITTWDELSLQLQREYPKAHDLCNRSVELIKQGEKDGLLLLEQPPLQDKRRPSSLITERARQNLKTHRKKILTSLKNFLMNYNKSATINENHLDNYLDKTFHYLEEQKQGQFKNYNDLKEQLKKDFQKNNQEHLIEQIVDVIEQAHATNQFDDLEKPEVQLLMKDRLDGKPLIIKEMYVSLPARTGASKYLNDESSHYTSLLTTGDQSLNNTTTSHRVARGLSWREANERARILFYRGKHPAIHYDEQAAAFDVRMLLETASGGTQEIPVTDSDVHELLNSCGVQWDGVNIISLVDHSEDVVRAAEQAALRVIREKGIVDLRTPPSTRNIDINDDDDNETINSSVTPSS</sequence>